<keyword evidence="4" id="KW-0539">Nucleus</keyword>
<dbReference type="PANTHER" id="PTHR22970">
    <property type="entry name" value="AT-RICH INTERACTIVE DOMAIN-CONTAINING PROTEIN 2"/>
    <property type="match status" value="1"/>
</dbReference>
<dbReference type="InterPro" id="IPR036236">
    <property type="entry name" value="Znf_C2H2_sf"/>
</dbReference>
<gene>
    <name evidence="9" type="ORF">SBAD_LOCUS8114</name>
</gene>
<dbReference type="PROSITE" id="PS51526">
    <property type="entry name" value="RFX_DBD"/>
    <property type="match status" value="1"/>
</dbReference>
<dbReference type="SUPFAM" id="SSF48371">
    <property type="entry name" value="ARM repeat"/>
    <property type="match status" value="1"/>
</dbReference>
<dbReference type="SMART" id="SM00355">
    <property type="entry name" value="ZnF_C2H2"/>
    <property type="match status" value="2"/>
</dbReference>
<dbReference type="EMBL" id="UZAM01011271">
    <property type="protein sequence ID" value="VDP15394.1"/>
    <property type="molecule type" value="Genomic_DNA"/>
</dbReference>
<keyword evidence="10" id="KW-1185">Reference proteome</keyword>
<evidence type="ECO:0000256" key="5">
    <source>
        <dbReference type="PROSITE-ProRule" id="PRU00042"/>
    </source>
</evidence>
<dbReference type="AlphaFoldDB" id="A0A183IWW7"/>
<evidence type="ECO:0000259" key="8">
    <source>
        <dbReference type="PROSITE" id="PS51526"/>
    </source>
</evidence>
<reference evidence="11" key="1">
    <citation type="submission" date="2016-06" db="UniProtKB">
        <authorList>
            <consortium name="WormBaseParasite"/>
        </authorList>
    </citation>
    <scope>IDENTIFICATION</scope>
</reference>
<dbReference type="InterPro" id="IPR052406">
    <property type="entry name" value="Chromatin_Remodeling_Comp"/>
</dbReference>
<evidence type="ECO:0000256" key="2">
    <source>
        <dbReference type="ARBA" id="ARBA00023015"/>
    </source>
</evidence>
<evidence type="ECO:0000313" key="11">
    <source>
        <dbReference type="WBParaSite" id="SBAD_0000841501-mRNA-1"/>
    </source>
</evidence>
<proteinExistence type="predicted"/>
<dbReference type="InterPro" id="IPR036388">
    <property type="entry name" value="WH-like_DNA-bd_sf"/>
</dbReference>
<dbReference type="InterPro" id="IPR016024">
    <property type="entry name" value="ARM-type_fold"/>
</dbReference>
<dbReference type="GO" id="GO:0006355">
    <property type="term" value="P:regulation of DNA-templated transcription"/>
    <property type="evidence" value="ECO:0007669"/>
    <property type="project" value="InterPro"/>
</dbReference>
<feature type="region of interest" description="Disordered" evidence="6">
    <location>
        <begin position="390"/>
        <end position="409"/>
    </location>
</feature>
<keyword evidence="3" id="KW-0804">Transcription</keyword>
<dbReference type="Gene3D" id="3.30.160.60">
    <property type="entry name" value="Classic Zinc Finger"/>
    <property type="match status" value="1"/>
</dbReference>
<evidence type="ECO:0000256" key="4">
    <source>
        <dbReference type="ARBA" id="ARBA00023242"/>
    </source>
</evidence>
<name>A0A183IWW7_9BILA</name>
<feature type="region of interest" description="Disordered" evidence="6">
    <location>
        <begin position="438"/>
        <end position="491"/>
    </location>
</feature>
<evidence type="ECO:0000256" key="1">
    <source>
        <dbReference type="ARBA" id="ARBA00022853"/>
    </source>
</evidence>
<keyword evidence="5" id="KW-0862">Zinc</keyword>
<evidence type="ECO:0000313" key="10">
    <source>
        <dbReference type="Proteomes" id="UP000270296"/>
    </source>
</evidence>
<dbReference type="Pfam" id="PF02257">
    <property type="entry name" value="RFX_DNA_binding"/>
    <property type="match status" value="1"/>
</dbReference>
<evidence type="ECO:0000313" key="9">
    <source>
        <dbReference type="EMBL" id="VDP15394.1"/>
    </source>
</evidence>
<keyword evidence="2" id="KW-0805">Transcription regulation</keyword>
<dbReference type="Gene3D" id="1.10.10.10">
    <property type="entry name" value="Winged helix-like DNA-binding domain superfamily/Winged helix DNA-binding domain"/>
    <property type="match status" value="1"/>
</dbReference>
<dbReference type="InterPro" id="IPR013087">
    <property type="entry name" value="Znf_C2H2_type"/>
</dbReference>
<feature type="domain" description="C2H2-type" evidence="7">
    <location>
        <begin position="801"/>
        <end position="831"/>
    </location>
</feature>
<evidence type="ECO:0000256" key="3">
    <source>
        <dbReference type="ARBA" id="ARBA00023163"/>
    </source>
</evidence>
<feature type="compositionally biased region" description="Low complexity" evidence="6">
    <location>
        <begin position="446"/>
        <end position="456"/>
    </location>
</feature>
<feature type="domain" description="RFX-type winged-helix" evidence="8">
    <location>
        <begin position="287"/>
        <end position="365"/>
    </location>
</feature>
<keyword evidence="1" id="KW-0156">Chromatin regulator</keyword>
<dbReference type="InterPro" id="IPR003150">
    <property type="entry name" value="DNA-bd_RFX"/>
</dbReference>
<dbReference type="PROSITE" id="PS00028">
    <property type="entry name" value="ZINC_FINGER_C2H2_1"/>
    <property type="match status" value="2"/>
</dbReference>
<keyword evidence="5" id="KW-0863">Zinc-finger</keyword>
<feature type="region of interest" description="Disordered" evidence="6">
    <location>
        <begin position="700"/>
        <end position="743"/>
    </location>
</feature>
<dbReference type="GO" id="GO:0003677">
    <property type="term" value="F:DNA binding"/>
    <property type="evidence" value="ECO:0007669"/>
    <property type="project" value="InterPro"/>
</dbReference>
<dbReference type="PANTHER" id="PTHR22970:SF14">
    <property type="entry name" value="AT-RICH INTERACTIVE DOMAIN-CONTAINING PROTEIN 2"/>
    <property type="match status" value="1"/>
</dbReference>
<accession>A0A183IWW7</accession>
<organism evidence="11">
    <name type="scientific">Soboliphyme baturini</name>
    <dbReference type="NCBI Taxonomy" id="241478"/>
    <lineage>
        <taxon>Eukaryota</taxon>
        <taxon>Metazoa</taxon>
        <taxon>Ecdysozoa</taxon>
        <taxon>Nematoda</taxon>
        <taxon>Enoplea</taxon>
        <taxon>Dorylaimia</taxon>
        <taxon>Dioctophymatida</taxon>
        <taxon>Dioctophymatoidea</taxon>
        <taxon>Soboliphymatidae</taxon>
        <taxon>Soboliphyme</taxon>
    </lineage>
</organism>
<reference evidence="9 10" key="2">
    <citation type="submission" date="2018-11" db="EMBL/GenBank/DDBJ databases">
        <authorList>
            <consortium name="Pathogen Informatics"/>
        </authorList>
    </citation>
    <scope>NUCLEOTIDE SEQUENCE [LARGE SCALE GENOMIC DNA]</scope>
</reference>
<feature type="compositionally biased region" description="Basic residues" evidence="6">
    <location>
        <begin position="468"/>
        <end position="485"/>
    </location>
</feature>
<dbReference type="SUPFAM" id="SSF57667">
    <property type="entry name" value="beta-beta-alpha zinc fingers"/>
    <property type="match status" value="1"/>
</dbReference>
<sequence length="989" mass="106303">MYCRWPDIQSIGLDILSNIAYCLPLDPIDPYCSYLFRVLNTFLNSSNKLLIIRALETIGKLCSNEKNEPLLCEYLDASVLRRVIALAAIKDVMLCVFVLECLYQISEMGPVPCERIAEQPSAYRVPRPHTAIMPHPTRCGDLPTTDELDGQQPPPLVYGGAVGSGGMLGQYHVGCQEAASSTPVPPPPLQLYAEAPSKRVAAVVTASLCNSDGHFMQPESSNSLSSPSSILQNHQAYVVAASATLTPKVVVASPVLSSSTKRVPYPNDKYKGPTVSVYQDQQIDSLTLNWIKQNCVADVASTVSRGELYANYVQDIRQHFKAIPVSANIFSNLIRQVFPSCIIRQLEGVSCKSSLMEIEGLRFIKQQTAGDVNSSSNVVAQHPLMQQMLSKSSSVGPCSPASSSQCTSPSLRNQQQQVSCAMTSGQCRPDSVGTCDSYSMPNTPDSVSSSISATASNEQIASSTAITPKKRSARARSRPKAKHRNASSSSPVVVNGLPISYQLEVCHPALEATSVIDINDMHEAKIVRVENATFASNNICDGAFKSEVFVNGGGDSVSDTESSTTSVVGDTMRVVNHHLLHHQEVSTGKFSFVVNGSVAAGGKCLSPVLANGLVRPASVMVSADTESACNAPPPPPRNRTPTPDMELMKRNVNMCQKNIQQLLLTTSNKHKSTTLIATTSLVATSTSTSAKRRRTIRRKLDAANATDQGESPDSACAIDDTAPKAFPPATMASEPPRCLNSSETKVFGSGGGNGYQLASSSSSLSLSDPVNVASTSDATPTAAAASTCVASAPLTPVDLRFMCEWDGCGKLFSKIQAVYFHVCKVHVNEDTSQCKWTNCDQTVRLKWSVIAHLQDAHCNEKALRTAAIRRYEISACGRSNIQEPQPPPPHPGYPPDAALAAIRRHALVNLPKDFSEGNEGPVTKSIRLTAALIIRNLARFSSLGTRLLRRHESLLCFLAFRRLESSSVIAQSLAEMNVSSPRQSDSDST</sequence>
<evidence type="ECO:0000256" key="6">
    <source>
        <dbReference type="SAM" id="MobiDB-lite"/>
    </source>
</evidence>
<keyword evidence="5" id="KW-0479">Metal-binding</keyword>
<protein>
    <submittedName>
        <fullName evidence="11">RFX-type winged-helix domain-containing protein</fullName>
    </submittedName>
</protein>
<evidence type="ECO:0000259" key="7">
    <source>
        <dbReference type="PROSITE" id="PS50157"/>
    </source>
</evidence>
<dbReference type="Proteomes" id="UP000270296">
    <property type="component" value="Unassembled WGS sequence"/>
</dbReference>
<dbReference type="WBParaSite" id="SBAD_0000841501-mRNA-1">
    <property type="protein sequence ID" value="SBAD_0000841501-mRNA-1"/>
    <property type="gene ID" value="SBAD_0000841501"/>
</dbReference>
<feature type="compositionally biased region" description="Polar residues" evidence="6">
    <location>
        <begin position="457"/>
        <end position="466"/>
    </location>
</feature>
<dbReference type="GO" id="GO:0006325">
    <property type="term" value="P:chromatin organization"/>
    <property type="evidence" value="ECO:0007669"/>
    <property type="project" value="UniProtKB-KW"/>
</dbReference>
<dbReference type="OrthoDB" id="338531at2759"/>
<dbReference type="GO" id="GO:0008270">
    <property type="term" value="F:zinc ion binding"/>
    <property type="evidence" value="ECO:0007669"/>
    <property type="project" value="UniProtKB-KW"/>
</dbReference>
<dbReference type="PROSITE" id="PS50157">
    <property type="entry name" value="ZINC_FINGER_C2H2_2"/>
    <property type="match status" value="1"/>
</dbReference>